<evidence type="ECO:0000256" key="1">
    <source>
        <dbReference type="SAM" id="MobiDB-lite"/>
    </source>
</evidence>
<comment type="caution">
    <text evidence="2">The sequence shown here is derived from an EMBL/GenBank/DDBJ whole genome shotgun (WGS) entry which is preliminary data.</text>
</comment>
<dbReference type="EMBL" id="PZQS01000013">
    <property type="protein sequence ID" value="PVD19423.1"/>
    <property type="molecule type" value="Genomic_DNA"/>
</dbReference>
<organism evidence="2 3">
    <name type="scientific">Pomacea canaliculata</name>
    <name type="common">Golden apple snail</name>
    <dbReference type="NCBI Taxonomy" id="400727"/>
    <lineage>
        <taxon>Eukaryota</taxon>
        <taxon>Metazoa</taxon>
        <taxon>Spiralia</taxon>
        <taxon>Lophotrochozoa</taxon>
        <taxon>Mollusca</taxon>
        <taxon>Gastropoda</taxon>
        <taxon>Caenogastropoda</taxon>
        <taxon>Architaenioglossa</taxon>
        <taxon>Ampullarioidea</taxon>
        <taxon>Ampullariidae</taxon>
        <taxon>Pomacea</taxon>
    </lineage>
</organism>
<gene>
    <name evidence="2" type="ORF">C0Q70_19912</name>
</gene>
<evidence type="ECO:0000313" key="3">
    <source>
        <dbReference type="Proteomes" id="UP000245119"/>
    </source>
</evidence>
<feature type="compositionally biased region" description="Polar residues" evidence="1">
    <location>
        <begin position="107"/>
        <end position="116"/>
    </location>
</feature>
<feature type="compositionally biased region" description="Pro residues" evidence="1">
    <location>
        <begin position="78"/>
        <end position="89"/>
    </location>
</feature>
<keyword evidence="3" id="KW-1185">Reference proteome</keyword>
<name>A0A2T7NE25_POMCA</name>
<protein>
    <submittedName>
        <fullName evidence="2">Uncharacterized protein</fullName>
    </submittedName>
</protein>
<feature type="region of interest" description="Disordered" evidence="1">
    <location>
        <begin position="61"/>
        <end position="121"/>
    </location>
</feature>
<feature type="region of interest" description="Disordered" evidence="1">
    <location>
        <begin position="1"/>
        <end position="33"/>
    </location>
</feature>
<evidence type="ECO:0000313" key="2">
    <source>
        <dbReference type="EMBL" id="PVD19423.1"/>
    </source>
</evidence>
<dbReference type="Proteomes" id="UP000245119">
    <property type="component" value="Linkage Group LG13"/>
</dbReference>
<dbReference type="AlphaFoldDB" id="A0A2T7NE25"/>
<proteinExistence type="predicted"/>
<reference evidence="2 3" key="1">
    <citation type="submission" date="2018-04" db="EMBL/GenBank/DDBJ databases">
        <title>The genome of golden apple snail Pomacea canaliculata provides insight into stress tolerance and invasive adaptation.</title>
        <authorList>
            <person name="Liu C."/>
            <person name="Liu B."/>
            <person name="Ren Y."/>
            <person name="Zhang Y."/>
            <person name="Wang H."/>
            <person name="Li S."/>
            <person name="Jiang F."/>
            <person name="Yin L."/>
            <person name="Zhang G."/>
            <person name="Qian W."/>
            <person name="Fan W."/>
        </authorList>
    </citation>
    <scope>NUCLEOTIDE SEQUENCE [LARGE SCALE GENOMIC DNA]</scope>
    <source>
        <strain evidence="2">SZHN2017</strain>
        <tissue evidence="2">Muscle</tissue>
    </source>
</reference>
<sequence length="149" mass="16032">MMPAARSQLKDVVASKTAEQNRSLIKKLPPSSTRELVYYATNDPAGVESSKRSTRAGAILRRAAHSRASSRRVASPCTPTPPPSPPPWEPAGAGPDDVCNIHRRSSADTVQHSRQPSARVAWGERTSVNACAWPVGRSAQPRSRALLES</sequence>
<accession>A0A2T7NE25</accession>